<dbReference type="Proteomes" id="UP000054387">
    <property type="component" value="Unassembled WGS sequence"/>
</dbReference>
<dbReference type="InterPro" id="IPR035906">
    <property type="entry name" value="MetI-like_sf"/>
</dbReference>
<name>A0A0W1RDG7_9EURY</name>
<keyword evidence="5" id="KW-0813">Transport</keyword>
<dbReference type="STRING" id="1514971.AUR64_04235"/>
<protein>
    <submittedName>
        <fullName evidence="7">ABC transporter permease</fullName>
    </submittedName>
</protein>
<feature type="domain" description="ABC transmembrane type-1" evidence="6">
    <location>
        <begin position="122"/>
        <end position="315"/>
    </location>
</feature>
<comment type="caution">
    <text evidence="7">The sequence shown here is derived from an EMBL/GenBank/DDBJ whole genome shotgun (WGS) entry which is preliminary data.</text>
</comment>
<evidence type="ECO:0000256" key="1">
    <source>
        <dbReference type="ARBA" id="ARBA00004141"/>
    </source>
</evidence>
<keyword evidence="4 5" id="KW-0472">Membrane</keyword>
<reference evidence="7 8" key="1">
    <citation type="submission" date="2015-12" db="EMBL/GenBank/DDBJ databases">
        <title>Haloprofundus marisrubri gen. nov., sp. nov., an extremely halophilic archaeon isolated from the Discovery deep brine-seawater interface in the Red Sea.</title>
        <authorList>
            <person name="Zhang G."/>
            <person name="Stingl U."/>
            <person name="Rashid M."/>
        </authorList>
    </citation>
    <scope>NUCLEOTIDE SEQUENCE [LARGE SCALE GENOMIC DNA]</scope>
    <source>
        <strain evidence="7 8">SB9</strain>
    </source>
</reference>
<evidence type="ECO:0000313" key="8">
    <source>
        <dbReference type="Proteomes" id="UP000054387"/>
    </source>
</evidence>
<comment type="similarity">
    <text evidence="5">Belongs to the binding-protein-dependent transport system permease family.</text>
</comment>
<dbReference type="EMBL" id="LOPU01000004">
    <property type="protein sequence ID" value="KTG11469.1"/>
    <property type="molecule type" value="Genomic_DNA"/>
</dbReference>
<evidence type="ECO:0000256" key="3">
    <source>
        <dbReference type="ARBA" id="ARBA00022989"/>
    </source>
</evidence>
<evidence type="ECO:0000313" key="7">
    <source>
        <dbReference type="EMBL" id="KTG11469.1"/>
    </source>
</evidence>
<dbReference type="PROSITE" id="PS50928">
    <property type="entry name" value="ABC_TM1"/>
    <property type="match status" value="1"/>
</dbReference>
<dbReference type="AlphaFoldDB" id="A0A0W1RDG7"/>
<dbReference type="InterPro" id="IPR000515">
    <property type="entry name" value="MetI-like"/>
</dbReference>
<dbReference type="SUPFAM" id="SSF161098">
    <property type="entry name" value="MetI-like"/>
    <property type="match status" value="1"/>
</dbReference>
<dbReference type="GO" id="GO:0055085">
    <property type="term" value="P:transmembrane transport"/>
    <property type="evidence" value="ECO:0007669"/>
    <property type="project" value="InterPro"/>
</dbReference>
<evidence type="ECO:0000256" key="2">
    <source>
        <dbReference type="ARBA" id="ARBA00022692"/>
    </source>
</evidence>
<proteinExistence type="inferred from homology"/>
<feature type="transmembrane region" description="Helical" evidence="5">
    <location>
        <begin position="129"/>
        <end position="151"/>
    </location>
</feature>
<feature type="transmembrane region" description="Helical" evidence="5">
    <location>
        <begin position="297"/>
        <end position="318"/>
    </location>
</feature>
<sequence>MKHTESDDTNDIQTDGGMRSIDDSLFTRTSDVPALTRKEKLVRTVDRSLYAPLAVIVRDWRGLIGGTIIALFVFFGTIGTSLVDKPTMMEGPIFLSPFTNWEYPLGTGVMGQDILEQVIHATPAMLQMVLAGALLSVTLGTLIGTVAGYRGGTTDKVLMMATDVVLTIPGLALIIVLASIYQPESPIVVGLILGIDNWPKLARTIRSQVLSIREESYTEASRIMGLSQFHILRKDVISNLMPYISVNFANSARLIIFESVGLYFLGILPFTTLNWGVMMNEAYAGADLTSMQEIHWLLVPMALIMIVSLGFILFAQALDRIFNVRLRARHEKTAGGDAQ</sequence>
<dbReference type="Pfam" id="PF00528">
    <property type="entry name" value="BPD_transp_1"/>
    <property type="match status" value="1"/>
</dbReference>
<comment type="subcellular location">
    <subcellularLocation>
        <location evidence="5">Cell membrane</location>
        <topology evidence="5">Multi-pass membrane protein</topology>
    </subcellularLocation>
    <subcellularLocation>
        <location evidence="1">Membrane</location>
        <topology evidence="1">Multi-pass membrane protein</topology>
    </subcellularLocation>
</comment>
<dbReference type="RefSeq" id="WP_058580203.1">
    <property type="nucleotide sequence ID" value="NZ_LOPU01000004.1"/>
</dbReference>
<organism evidence="7 8">
    <name type="scientific">Haloprofundus marisrubri</name>
    <dbReference type="NCBI Taxonomy" id="1514971"/>
    <lineage>
        <taxon>Archaea</taxon>
        <taxon>Methanobacteriati</taxon>
        <taxon>Methanobacteriota</taxon>
        <taxon>Stenosarchaea group</taxon>
        <taxon>Halobacteria</taxon>
        <taxon>Halobacteriales</taxon>
        <taxon>Haloferacaceae</taxon>
        <taxon>Haloprofundus</taxon>
    </lineage>
</organism>
<dbReference type="CDD" id="cd06261">
    <property type="entry name" value="TM_PBP2"/>
    <property type="match status" value="1"/>
</dbReference>
<keyword evidence="2 5" id="KW-0812">Transmembrane</keyword>
<feature type="transmembrane region" description="Helical" evidence="5">
    <location>
        <begin position="63"/>
        <end position="83"/>
    </location>
</feature>
<dbReference type="Gene3D" id="1.10.3720.10">
    <property type="entry name" value="MetI-like"/>
    <property type="match status" value="1"/>
</dbReference>
<evidence type="ECO:0000259" key="6">
    <source>
        <dbReference type="PROSITE" id="PS50928"/>
    </source>
</evidence>
<feature type="transmembrane region" description="Helical" evidence="5">
    <location>
        <begin position="157"/>
        <end position="181"/>
    </location>
</feature>
<feature type="transmembrane region" description="Helical" evidence="5">
    <location>
        <begin position="254"/>
        <end position="277"/>
    </location>
</feature>
<dbReference type="GO" id="GO:0005886">
    <property type="term" value="C:plasma membrane"/>
    <property type="evidence" value="ECO:0007669"/>
    <property type="project" value="UniProtKB-SubCell"/>
</dbReference>
<evidence type="ECO:0000256" key="5">
    <source>
        <dbReference type="RuleBase" id="RU363032"/>
    </source>
</evidence>
<keyword evidence="3 5" id="KW-1133">Transmembrane helix</keyword>
<accession>A0A0W1RDG7</accession>
<dbReference type="PANTHER" id="PTHR42729:SF1">
    <property type="entry name" value="OLIGO_DIPEPTIDE TRANSPORT, PERMEASE PROTEIN (DPPC-2)"/>
    <property type="match status" value="1"/>
</dbReference>
<keyword evidence="8" id="KW-1185">Reference proteome</keyword>
<dbReference type="PANTHER" id="PTHR42729">
    <property type="entry name" value="OLIGO/DIPEPTIDE TRANSPORT, PERMEASE PROTEIN (DPPC-2)"/>
    <property type="match status" value="1"/>
</dbReference>
<gene>
    <name evidence="7" type="ORF">AUR64_04235</name>
</gene>
<evidence type="ECO:0000256" key="4">
    <source>
        <dbReference type="ARBA" id="ARBA00023136"/>
    </source>
</evidence>